<sequence length="194" mass="22400">MDLKQTKHNIVDRPFSKESHQINLSTFTFLFSQFVQYSHERVDNPEAFAERLSRSGQAIGVRLYEYTCFRAEKTPKRECKVQDILLFIKKEIWKMIFGRPAEGLVKLPDDQPQHYYFLEANQFENQFTTALYANGLKCAPFVSGIIKGVLDSANFPAVVMAATITHNDQDSSMDKKVGYFIKFDPSVLQRDEKI</sequence>
<dbReference type="PANTHER" id="PTHR20902">
    <property type="entry name" value="41-2 PROTEIN ANTIGEN-RELATED"/>
    <property type="match status" value="1"/>
</dbReference>
<dbReference type="Proteomes" id="UP001149090">
    <property type="component" value="Unassembled WGS sequence"/>
</dbReference>
<dbReference type="GO" id="GO:0006888">
    <property type="term" value="P:endoplasmic reticulum to Golgi vesicle-mediated transport"/>
    <property type="evidence" value="ECO:0007669"/>
    <property type="project" value="TreeGrafter"/>
</dbReference>
<evidence type="ECO:0000256" key="6">
    <source>
        <dbReference type="ARBA" id="ARBA00023034"/>
    </source>
</evidence>
<protein>
    <recommendedName>
        <fullName evidence="7">Trafficking protein particle complex subunit</fullName>
    </recommendedName>
</protein>
<evidence type="ECO:0000313" key="8">
    <source>
        <dbReference type="EMBL" id="KAJ5076830.1"/>
    </source>
</evidence>
<dbReference type="SUPFAM" id="SSF111126">
    <property type="entry name" value="Ligand-binding domain in the NO signalling and Golgi transport"/>
    <property type="match status" value="1"/>
</dbReference>
<keyword evidence="5 7" id="KW-0931">ER-Golgi transport</keyword>
<dbReference type="GO" id="GO:1990071">
    <property type="term" value="C:TRAPPII protein complex"/>
    <property type="evidence" value="ECO:0007669"/>
    <property type="project" value="TreeGrafter"/>
</dbReference>
<dbReference type="EMBL" id="JAPDFW010000059">
    <property type="protein sequence ID" value="KAJ5076830.1"/>
    <property type="molecule type" value="Genomic_DNA"/>
</dbReference>
<comment type="subcellular location">
    <subcellularLocation>
        <location evidence="1">Endoplasmic reticulum</location>
    </subcellularLocation>
    <subcellularLocation>
        <location evidence="7">Golgi apparatus</location>
        <location evidence="7">cis-Golgi network</location>
    </subcellularLocation>
</comment>
<dbReference type="InterPro" id="IPR007194">
    <property type="entry name" value="TRAPP_component"/>
</dbReference>
<accession>A0A9Q0LRZ1</accession>
<evidence type="ECO:0000256" key="4">
    <source>
        <dbReference type="ARBA" id="ARBA00022824"/>
    </source>
</evidence>
<dbReference type="GO" id="GO:1990072">
    <property type="term" value="C:TRAPPIII protein complex"/>
    <property type="evidence" value="ECO:0007669"/>
    <property type="project" value="TreeGrafter"/>
</dbReference>
<proteinExistence type="inferred from homology"/>
<keyword evidence="4 7" id="KW-0256">Endoplasmic reticulum</keyword>
<evidence type="ECO:0000256" key="1">
    <source>
        <dbReference type="ARBA" id="ARBA00004240"/>
    </source>
</evidence>
<dbReference type="CDD" id="cd14943">
    <property type="entry name" value="TRAPPC5_Trs31"/>
    <property type="match status" value="1"/>
</dbReference>
<keyword evidence="6 7" id="KW-0333">Golgi apparatus</keyword>
<dbReference type="PIRSF" id="PIRSF017479">
    <property type="entry name" value="TRAPP_I_complex_Trs31"/>
    <property type="match status" value="1"/>
</dbReference>
<dbReference type="Pfam" id="PF04051">
    <property type="entry name" value="TRAPP"/>
    <property type="match status" value="1"/>
</dbReference>
<evidence type="ECO:0000256" key="7">
    <source>
        <dbReference type="PIRNR" id="PIRNR017479"/>
    </source>
</evidence>
<dbReference type="PANTHER" id="PTHR20902:SF0">
    <property type="entry name" value="TRAFFICKING PROTEIN PARTICLE COMPLEX SUBUNIT 5"/>
    <property type="match status" value="1"/>
</dbReference>
<dbReference type="AlphaFoldDB" id="A0A9Q0LRZ1"/>
<organism evidence="8 9">
    <name type="scientific">Anaeramoeba ignava</name>
    <name type="common">Anaerobic marine amoeba</name>
    <dbReference type="NCBI Taxonomy" id="1746090"/>
    <lineage>
        <taxon>Eukaryota</taxon>
        <taxon>Metamonada</taxon>
        <taxon>Anaeramoebidae</taxon>
        <taxon>Anaeramoeba</taxon>
    </lineage>
</organism>
<dbReference type="GO" id="GO:1990070">
    <property type="term" value="C:TRAPPI protein complex"/>
    <property type="evidence" value="ECO:0007669"/>
    <property type="project" value="TreeGrafter"/>
</dbReference>
<comment type="subunit">
    <text evidence="7">Part of the multisubunit TRAPP (transport protein particle) complex.</text>
</comment>
<evidence type="ECO:0000256" key="2">
    <source>
        <dbReference type="ARBA" id="ARBA00006218"/>
    </source>
</evidence>
<comment type="caution">
    <text evidence="8">The sequence shown here is derived from an EMBL/GenBank/DDBJ whole genome shotgun (WGS) entry which is preliminary data.</text>
</comment>
<evidence type="ECO:0000313" key="9">
    <source>
        <dbReference type="Proteomes" id="UP001149090"/>
    </source>
</evidence>
<name>A0A9Q0LRZ1_ANAIG</name>
<reference evidence="8" key="1">
    <citation type="submission" date="2022-10" db="EMBL/GenBank/DDBJ databases">
        <title>Novel sulphate-reducing endosymbionts in the free-living metamonad Anaeramoeba.</title>
        <authorList>
            <person name="Jerlstrom-Hultqvist J."/>
            <person name="Cepicka I."/>
            <person name="Gallot-Lavallee L."/>
            <person name="Salas-Leiva D."/>
            <person name="Curtis B.A."/>
            <person name="Zahonova K."/>
            <person name="Pipaliya S."/>
            <person name="Dacks J."/>
            <person name="Roger A.J."/>
        </authorList>
    </citation>
    <scope>NUCLEOTIDE SEQUENCE</scope>
    <source>
        <strain evidence="8">BMAN</strain>
    </source>
</reference>
<comment type="similarity">
    <text evidence="2 7">Belongs to the TRAPP small subunits family. BET3 subfamily.</text>
</comment>
<dbReference type="Gene3D" id="3.30.1380.20">
    <property type="entry name" value="Trafficking protein particle complex subunit 3"/>
    <property type="match status" value="1"/>
</dbReference>
<dbReference type="OMA" id="VCLLNEY"/>
<keyword evidence="9" id="KW-1185">Reference proteome</keyword>
<gene>
    <name evidence="8" type="ORF">M0811_00148</name>
</gene>
<evidence type="ECO:0000256" key="3">
    <source>
        <dbReference type="ARBA" id="ARBA00022448"/>
    </source>
</evidence>
<dbReference type="InterPro" id="IPR024096">
    <property type="entry name" value="NO_sig/Golgi_transp_ligand-bd"/>
</dbReference>
<dbReference type="GO" id="GO:0005783">
    <property type="term" value="C:endoplasmic reticulum"/>
    <property type="evidence" value="ECO:0007669"/>
    <property type="project" value="UniProtKB-SubCell"/>
</dbReference>
<keyword evidence="3 7" id="KW-0813">Transport</keyword>
<dbReference type="InterPro" id="IPR016696">
    <property type="entry name" value="TRAPP-I_su5"/>
</dbReference>
<evidence type="ECO:0000256" key="5">
    <source>
        <dbReference type="ARBA" id="ARBA00022892"/>
    </source>
</evidence>
<dbReference type="OrthoDB" id="10254842at2759"/>